<keyword evidence="3" id="KW-0479">Metal-binding</keyword>
<dbReference type="PANTHER" id="PTHR43583">
    <property type="entry name" value="2-IMINOACETATE SYNTHASE"/>
    <property type="match status" value="1"/>
</dbReference>
<dbReference type="PANTHER" id="PTHR43583:SF1">
    <property type="entry name" value="2-IMINOACETATE SYNTHASE"/>
    <property type="match status" value="1"/>
</dbReference>
<evidence type="ECO:0000256" key="5">
    <source>
        <dbReference type="ARBA" id="ARBA00023014"/>
    </source>
</evidence>
<organism evidence="6 7">
    <name type="scientific">Roseibium suaedae</name>
    <dbReference type="NCBI Taxonomy" id="735517"/>
    <lineage>
        <taxon>Bacteria</taxon>
        <taxon>Pseudomonadati</taxon>
        <taxon>Pseudomonadota</taxon>
        <taxon>Alphaproteobacteria</taxon>
        <taxon>Hyphomicrobiales</taxon>
        <taxon>Stappiaceae</taxon>
        <taxon>Roseibium</taxon>
    </lineage>
</organism>
<evidence type="ECO:0000313" key="7">
    <source>
        <dbReference type="Proteomes" id="UP000186002"/>
    </source>
</evidence>
<evidence type="ECO:0000256" key="4">
    <source>
        <dbReference type="ARBA" id="ARBA00023004"/>
    </source>
</evidence>
<reference evidence="6 7" key="1">
    <citation type="submission" date="2016-11" db="EMBL/GenBank/DDBJ databases">
        <authorList>
            <person name="Jaros S."/>
            <person name="Januszkiewicz K."/>
            <person name="Wedrychowicz H."/>
        </authorList>
    </citation>
    <scope>NUCLEOTIDE SEQUENCE [LARGE SCALE GENOMIC DNA]</scope>
    <source>
        <strain evidence="6 7">DSM 22153</strain>
    </source>
</reference>
<dbReference type="Gene3D" id="3.20.20.70">
    <property type="entry name" value="Aldolase class I"/>
    <property type="match status" value="1"/>
</dbReference>
<comment type="cofactor">
    <cofactor evidence="1">
        <name>[4Fe-4S] cluster</name>
        <dbReference type="ChEBI" id="CHEBI:49883"/>
    </cofactor>
</comment>
<dbReference type="InterPro" id="IPR013785">
    <property type="entry name" value="Aldolase_TIM"/>
</dbReference>
<dbReference type="OrthoDB" id="3320990at2"/>
<dbReference type="SFLD" id="SFLDS00029">
    <property type="entry name" value="Radical_SAM"/>
    <property type="match status" value="1"/>
</dbReference>
<dbReference type="GO" id="GO:0051536">
    <property type="term" value="F:iron-sulfur cluster binding"/>
    <property type="evidence" value="ECO:0007669"/>
    <property type="project" value="UniProtKB-KW"/>
</dbReference>
<dbReference type="InterPro" id="IPR058240">
    <property type="entry name" value="rSAM_sf"/>
</dbReference>
<keyword evidence="2" id="KW-0949">S-adenosyl-L-methionine</keyword>
<keyword evidence="4" id="KW-0408">Iron</keyword>
<evidence type="ECO:0000256" key="2">
    <source>
        <dbReference type="ARBA" id="ARBA00022691"/>
    </source>
</evidence>
<dbReference type="STRING" id="735517.SAMN05444272_2112"/>
<dbReference type="GO" id="GO:0046872">
    <property type="term" value="F:metal ion binding"/>
    <property type="evidence" value="ECO:0007669"/>
    <property type="project" value="UniProtKB-KW"/>
</dbReference>
<dbReference type="Proteomes" id="UP000186002">
    <property type="component" value="Unassembled WGS sequence"/>
</dbReference>
<protein>
    <submittedName>
        <fullName evidence="6">2-iminoacetate synthase ThiH (Tyrosine cleavage enzyme, thamine biosynthesis)</fullName>
    </submittedName>
</protein>
<name>A0A1M7H5K1_9HYPH</name>
<dbReference type="RefSeq" id="WP_139251082.1">
    <property type="nucleotide sequence ID" value="NZ_FRBW01000002.1"/>
</dbReference>
<keyword evidence="5" id="KW-0411">Iron-sulfur</keyword>
<sequence>MTPTHSIEDQFYRSLYTTAETAYLAAGKSVAEQDLPDVVEAILERRVAGEGGLSAAEAASLLRLVRDAPDARLRDLVVKAARKVRHASFGDGVATMVPIEVTSFCSSTCRFCGWRADNKDMIRLAITESAIREQAQILARKGFSHFEIAGGDDLKFLKENLHSLVRNLKTETSAVNPDARVSLCLVPMHEPHYRKLRADGLDCVLTWQETYKEDLYNHHIPSGPKASGIDLDLKLQKRTGESIGWLHRMQSQEMAVRAGLQVGLGVMIGLAEIAEADILSVVLHGQKLIETYPDQIEPLIIGMPTWNPITTEAFDNGKTERPPFDAASNFEFVAAVYLLSFPNRMAWVFANGRVSPEIQTNCVENAAFFTSTLVQIAPGAYLGLDGKPVPRAMFDRVRGLPEGELNQEDVLSGEQFVHYYDSHENFVARFEGRGLSVVSDQSMLRSQVPAVPASLALA</sequence>
<dbReference type="EMBL" id="FRBW01000002">
    <property type="protein sequence ID" value="SHM23658.1"/>
    <property type="molecule type" value="Genomic_DNA"/>
</dbReference>
<dbReference type="SFLD" id="SFLDG01060">
    <property type="entry name" value="BATS_domain_containing"/>
    <property type="match status" value="1"/>
</dbReference>
<dbReference type="AlphaFoldDB" id="A0A1M7H5K1"/>
<gene>
    <name evidence="6" type="ORF">SAMN05444272_2112</name>
</gene>
<evidence type="ECO:0000256" key="1">
    <source>
        <dbReference type="ARBA" id="ARBA00001966"/>
    </source>
</evidence>
<dbReference type="GO" id="GO:0003824">
    <property type="term" value="F:catalytic activity"/>
    <property type="evidence" value="ECO:0007669"/>
    <property type="project" value="InterPro"/>
</dbReference>
<dbReference type="SUPFAM" id="SSF102114">
    <property type="entry name" value="Radical SAM enzymes"/>
    <property type="match status" value="1"/>
</dbReference>
<proteinExistence type="predicted"/>
<dbReference type="InterPro" id="IPR007197">
    <property type="entry name" value="rSAM"/>
</dbReference>
<keyword evidence="7" id="KW-1185">Reference proteome</keyword>
<evidence type="ECO:0000256" key="3">
    <source>
        <dbReference type="ARBA" id="ARBA00022723"/>
    </source>
</evidence>
<dbReference type="InterPro" id="IPR034428">
    <property type="entry name" value="ThiH/NoCL/HydG-like"/>
</dbReference>
<dbReference type="CDD" id="cd01335">
    <property type="entry name" value="Radical_SAM"/>
    <property type="match status" value="1"/>
</dbReference>
<accession>A0A1M7H5K1</accession>
<evidence type="ECO:0000313" key="6">
    <source>
        <dbReference type="EMBL" id="SHM23658.1"/>
    </source>
</evidence>